<keyword evidence="1" id="KW-0233">DNA recombination</keyword>
<dbReference type="SUPFAM" id="SSF56349">
    <property type="entry name" value="DNA breaking-rejoining enzymes"/>
    <property type="match status" value="1"/>
</dbReference>
<accession>A0ABS7JIW3</accession>
<dbReference type="InterPro" id="IPR013762">
    <property type="entry name" value="Integrase-like_cat_sf"/>
</dbReference>
<sequence length="526" mass="59011">MKDDPMYLTKNSHGVYYYRRPITAEDQVFWRGSSGSPKREWNKSLRTKDRREAILRMTDAADLYEAERAAQLAVYIPQHGEETDRQREEREAAEAALAASEARRQARRDYRIERRLRLEMSTAELDPQEAAWADIVRERDAEIAELRKAAQGQREANAALAKDLGRPLPNAGTEGSLESILLAYEADKSPAWSASTRKALVPVFRLLRDMYPDRAAGSITRQEARDLVALLQKVPTQIGKRKELRGLTVPEAVEKNVVHGFPTLGPKTINDGYLLHIASIWNWAAREQLVTGNPFTGLTVADPVADRDRRDPFTTAQLSTLFSAAPWNDPWAKSRDRPGAYWVPLICLFHGLRNGEASGLRVEDVYEVEGQPVLHVREYAGRTIKTPEARAELPIHPELLRLGFMNFVEDQRKAGEVGLFPDGKPSNRGQHGAKLGERFSSHVRALGLEGRKLGMHSFRHNFEDRLRAAEIATRTALALARRKEPGSGDNYGSGLSIRHKAEALAKITYPGLSLAHLERKELANEG</sequence>
<reference evidence="2 3" key="1">
    <citation type="submission" date="2021-08" db="EMBL/GenBank/DDBJ databases">
        <title>Comparative Genomics Analysis of the Genus Qipengyuania Reveals Extensive Genetic Diversity and Metabolic Versatility, Including the Description of Fifteen Novel Species.</title>
        <authorList>
            <person name="Liu Y."/>
        </authorList>
    </citation>
    <scope>NUCLEOTIDE SEQUENCE [LARGE SCALE GENOMIC DNA]</scope>
    <source>
        <strain evidence="2 3">GH25</strain>
    </source>
</reference>
<dbReference type="Gene3D" id="1.10.443.10">
    <property type="entry name" value="Intergrase catalytic core"/>
    <property type="match status" value="1"/>
</dbReference>
<dbReference type="CDD" id="cd01184">
    <property type="entry name" value="INT_C_like_1"/>
    <property type="match status" value="1"/>
</dbReference>
<evidence type="ECO:0000313" key="2">
    <source>
        <dbReference type="EMBL" id="MBX7488839.1"/>
    </source>
</evidence>
<dbReference type="RefSeq" id="WP_221598153.1">
    <property type="nucleotide sequence ID" value="NZ_JAIGNQ010000003.1"/>
</dbReference>
<proteinExistence type="predicted"/>
<organism evidence="2 3">
    <name type="scientific">Qipengyuania pacifica</name>
    <dbReference type="NCBI Taxonomy" id="2860199"/>
    <lineage>
        <taxon>Bacteria</taxon>
        <taxon>Pseudomonadati</taxon>
        <taxon>Pseudomonadota</taxon>
        <taxon>Alphaproteobacteria</taxon>
        <taxon>Sphingomonadales</taxon>
        <taxon>Erythrobacteraceae</taxon>
        <taxon>Qipengyuania</taxon>
    </lineage>
</organism>
<evidence type="ECO:0000256" key="1">
    <source>
        <dbReference type="ARBA" id="ARBA00023172"/>
    </source>
</evidence>
<dbReference type="Proteomes" id="UP000776651">
    <property type="component" value="Unassembled WGS sequence"/>
</dbReference>
<name>A0ABS7JIW3_9SPHN</name>
<comment type="caution">
    <text evidence="2">The sequence shown here is derived from an EMBL/GenBank/DDBJ whole genome shotgun (WGS) entry which is preliminary data.</text>
</comment>
<protein>
    <submittedName>
        <fullName evidence="2">Site-specific integrase</fullName>
    </submittedName>
</protein>
<dbReference type="EMBL" id="JAIGNQ010000003">
    <property type="protein sequence ID" value="MBX7488839.1"/>
    <property type="molecule type" value="Genomic_DNA"/>
</dbReference>
<keyword evidence="3" id="KW-1185">Reference proteome</keyword>
<gene>
    <name evidence="2" type="ORF">K3177_09970</name>
</gene>
<dbReference type="InterPro" id="IPR011010">
    <property type="entry name" value="DNA_brk_join_enz"/>
</dbReference>
<evidence type="ECO:0000313" key="3">
    <source>
        <dbReference type="Proteomes" id="UP000776651"/>
    </source>
</evidence>